<gene>
    <name evidence="4" type="ordered locus">Clim_1010</name>
</gene>
<evidence type="ECO:0000256" key="2">
    <source>
        <dbReference type="PIRSR" id="PIRSR033579-3"/>
    </source>
</evidence>
<dbReference type="EMBL" id="CP001097">
    <property type="protein sequence ID" value="ACD90086.1"/>
    <property type="molecule type" value="Genomic_DNA"/>
</dbReference>
<organism evidence="4 5">
    <name type="scientific">Chlorobium limicola (strain DSM 245 / NBRC 103803 / 6330)</name>
    <dbReference type="NCBI Taxonomy" id="290315"/>
    <lineage>
        <taxon>Bacteria</taxon>
        <taxon>Pseudomonadati</taxon>
        <taxon>Chlorobiota</taxon>
        <taxon>Chlorobiia</taxon>
        <taxon>Chlorobiales</taxon>
        <taxon>Chlorobiaceae</taxon>
        <taxon>Chlorobium/Pelodictyon group</taxon>
        <taxon>Chlorobium</taxon>
    </lineage>
</organism>
<keyword evidence="3" id="KW-0732">Signal</keyword>
<dbReference type="GO" id="GO:0016852">
    <property type="term" value="F:sirohydrochlorin cobaltochelatase activity"/>
    <property type="evidence" value="ECO:0007669"/>
    <property type="project" value="InterPro"/>
</dbReference>
<feature type="binding site" evidence="2">
    <location>
        <position position="250"/>
    </location>
    <ligand>
        <name>Co(2+)</name>
        <dbReference type="ChEBI" id="CHEBI:48828"/>
    </ligand>
</feature>
<sequence precursor="true">MGRIHAKRRQKNKKAILLAHFGTSFPSALASLDNIRNHVVEAFPGIETRICFTSNMVRNIWASRRKNPDRWKEEGVSDEVLGVQAFLAAVGNLQDQGYRTIVVQPTHVYHGEQYEDLKSYVQALRSIRTVKEVWAPFEQIVISRPLLGTYGVLHDYLDDVAEVVEALGNDVKQAEDRDSALVYVGHGNDFFSSGVFQEMLHALRKAHPERPVYMGMVEGFPGLEETVARIVRDGVKRVLLKPFMITAGDHAHNDIDNADPDSWRGRLEAEGCMVETIMEGLGSNDTFAALFAHRIRETAEDYGIELHA</sequence>
<dbReference type="eggNOG" id="COG4822">
    <property type="taxonomic scope" value="Bacteria"/>
</dbReference>
<protein>
    <submittedName>
        <fullName evidence="4">Anaerobic cobalt chelatase</fullName>
    </submittedName>
</protein>
<dbReference type="HOGENOM" id="CLU_036584_1_1_10"/>
<evidence type="ECO:0000313" key="5">
    <source>
        <dbReference type="Proteomes" id="UP000008841"/>
    </source>
</evidence>
<dbReference type="PIRSF" id="PIRSF033579">
    <property type="entry name" value="Anaer_Co_chel"/>
    <property type="match status" value="1"/>
</dbReference>
<dbReference type="SUPFAM" id="SSF53800">
    <property type="entry name" value="Chelatase"/>
    <property type="match status" value="1"/>
</dbReference>
<dbReference type="InterPro" id="IPR010388">
    <property type="entry name" value="Anaerobic_Co-chelatase"/>
</dbReference>
<feature type="active site" description="Proton acceptor" evidence="1">
    <location>
        <position position="186"/>
    </location>
</feature>
<dbReference type="CDD" id="cd03413">
    <property type="entry name" value="CbiK_C"/>
    <property type="match status" value="1"/>
</dbReference>
<reference evidence="4 5" key="1">
    <citation type="submission" date="2008-05" db="EMBL/GenBank/DDBJ databases">
        <title>Complete sequence of Chlorobium limicola DSM 245.</title>
        <authorList>
            <consortium name="US DOE Joint Genome Institute"/>
            <person name="Lucas S."/>
            <person name="Copeland A."/>
            <person name="Lapidus A."/>
            <person name="Glavina del Rio T."/>
            <person name="Dalin E."/>
            <person name="Tice H."/>
            <person name="Bruce D."/>
            <person name="Goodwin L."/>
            <person name="Pitluck S."/>
            <person name="Schmutz J."/>
            <person name="Larimer F."/>
            <person name="Land M."/>
            <person name="Hauser L."/>
            <person name="Kyrpides N."/>
            <person name="Ovchinnikova G."/>
            <person name="Zhao F."/>
            <person name="Li T."/>
            <person name="Liu Z."/>
            <person name="Overmann J."/>
            <person name="Bryant D.A."/>
            <person name="Richardson P."/>
        </authorList>
    </citation>
    <scope>NUCLEOTIDE SEQUENCE [LARGE SCALE GENOMIC DNA]</scope>
    <source>
        <strain evidence="5">DSM 245 / NBRC 103803 / 6330</strain>
    </source>
</reference>
<dbReference type="GO" id="GO:0019251">
    <property type="term" value="P:anaerobic cobalamin biosynthetic process"/>
    <property type="evidence" value="ECO:0007669"/>
    <property type="project" value="InterPro"/>
</dbReference>
<keyword evidence="2" id="KW-0170">Cobalt</keyword>
<dbReference type="Gene3D" id="3.40.50.1400">
    <property type="match status" value="2"/>
</dbReference>
<evidence type="ECO:0000256" key="1">
    <source>
        <dbReference type="PIRSR" id="PIRSR033579-1"/>
    </source>
</evidence>
<feature type="signal peptide" evidence="3">
    <location>
        <begin position="1"/>
        <end position="30"/>
    </location>
</feature>
<dbReference type="RefSeq" id="WP_012465965.1">
    <property type="nucleotide sequence ID" value="NC_010803.1"/>
</dbReference>
<proteinExistence type="predicted"/>
<dbReference type="KEGG" id="cli:Clim_1010"/>
<name>B3EC11_CHLL2</name>
<feature type="chain" id="PRO_5002787768" evidence="3">
    <location>
        <begin position="31"/>
        <end position="308"/>
    </location>
</feature>
<feature type="binding site" evidence="2">
    <location>
        <position position="218"/>
    </location>
    <ligand>
        <name>Co(2+)</name>
        <dbReference type="ChEBI" id="CHEBI:48828"/>
    </ligand>
</feature>
<dbReference type="AlphaFoldDB" id="B3EC11"/>
<evidence type="ECO:0000256" key="3">
    <source>
        <dbReference type="SAM" id="SignalP"/>
    </source>
</evidence>
<dbReference type="Pfam" id="PF06180">
    <property type="entry name" value="CbiK"/>
    <property type="match status" value="1"/>
</dbReference>
<evidence type="ECO:0000313" key="4">
    <source>
        <dbReference type="EMBL" id="ACD90086.1"/>
    </source>
</evidence>
<dbReference type="STRING" id="290315.Clim_1010"/>
<accession>B3EC11</accession>
<dbReference type="GO" id="GO:0046872">
    <property type="term" value="F:metal ion binding"/>
    <property type="evidence" value="ECO:0007669"/>
    <property type="project" value="UniProtKB-KW"/>
</dbReference>
<dbReference type="Proteomes" id="UP000008841">
    <property type="component" value="Chromosome"/>
</dbReference>
<feature type="binding site" evidence="2">
    <location>
        <position position="186"/>
    </location>
    <ligand>
        <name>Co(2+)</name>
        <dbReference type="ChEBI" id="CHEBI:48828"/>
    </ligand>
</feature>
<keyword evidence="2" id="KW-0479">Metal-binding</keyword>
<dbReference type="OrthoDB" id="9770331at2"/>